<protein>
    <recommendedName>
        <fullName evidence="5">Secoisolariciresinol dehydrogenase</fullName>
    </recommendedName>
</protein>
<dbReference type="InterPro" id="IPR002347">
    <property type="entry name" value="SDR_fam"/>
</dbReference>
<dbReference type="PRINTS" id="PR00080">
    <property type="entry name" value="SDRFAMILY"/>
</dbReference>
<evidence type="ECO:0000256" key="2">
    <source>
        <dbReference type="ARBA" id="ARBA00023002"/>
    </source>
</evidence>
<dbReference type="AlphaFoldDB" id="A0ABD3JE98"/>
<dbReference type="PANTHER" id="PTHR43180:SF48">
    <property type="entry name" value="SECOISOLARICIRESINOL DEHYDROGENASE"/>
    <property type="match status" value="1"/>
</dbReference>
<organism evidence="3 4">
    <name type="scientific">Eucalyptus globulus</name>
    <name type="common">Tasmanian blue gum</name>
    <dbReference type="NCBI Taxonomy" id="34317"/>
    <lineage>
        <taxon>Eukaryota</taxon>
        <taxon>Viridiplantae</taxon>
        <taxon>Streptophyta</taxon>
        <taxon>Embryophyta</taxon>
        <taxon>Tracheophyta</taxon>
        <taxon>Spermatophyta</taxon>
        <taxon>Magnoliopsida</taxon>
        <taxon>eudicotyledons</taxon>
        <taxon>Gunneridae</taxon>
        <taxon>Pentapetalae</taxon>
        <taxon>rosids</taxon>
        <taxon>malvids</taxon>
        <taxon>Myrtales</taxon>
        <taxon>Myrtaceae</taxon>
        <taxon>Myrtoideae</taxon>
        <taxon>Eucalypteae</taxon>
        <taxon>Eucalyptus</taxon>
    </lineage>
</organism>
<dbReference type="GO" id="GO:0016491">
    <property type="term" value="F:oxidoreductase activity"/>
    <property type="evidence" value="ECO:0007669"/>
    <property type="project" value="UniProtKB-KW"/>
</dbReference>
<dbReference type="FunFam" id="3.40.50.720:FF:000084">
    <property type="entry name" value="Short-chain dehydrogenase reductase"/>
    <property type="match status" value="1"/>
</dbReference>
<keyword evidence="2" id="KW-0560">Oxidoreductase</keyword>
<dbReference type="Proteomes" id="UP001634007">
    <property type="component" value="Unassembled WGS sequence"/>
</dbReference>
<evidence type="ECO:0008006" key="5">
    <source>
        <dbReference type="Google" id="ProtNLM"/>
    </source>
</evidence>
<dbReference type="EMBL" id="JBJKBG010000008">
    <property type="protein sequence ID" value="KAL3725530.1"/>
    <property type="molecule type" value="Genomic_DNA"/>
</dbReference>
<dbReference type="SUPFAM" id="SSF51735">
    <property type="entry name" value="NAD(P)-binding Rossmann-fold domains"/>
    <property type="match status" value="1"/>
</dbReference>
<name>A0ABD3JE98_EUCGL</name>
<comment type="caution">
    <text evidence="3">The sequence shown here is derived from an EMBL/GenBank/DDBJ whole genome shotgun (WGS) entry which is preliminary data.</text>
</comment>
<evidence type="ECO:0000313" key="4">
    <source>
        <dbReference type="Proteomes" id="UP001634007"/>
    </source>
</evidence>
<evidence type="ECO:0000313" key="3">
    <source>
        <dbReference type="EMBL" id="KAL3725530.1"/>
    </source>
</evidence>
<dbReference type="Pfam" id="PF13561">
    <property type="entry name" value="adh_short_C2"/>
    <property type="match status" value="1"/>
</dbReference>
<reference evidence="3 4" key="1">
    <citation type="submission" date="2024-11" db="EMBL/GenBank/DDBJ databases">
        <title>Chromosome-level genome assembly of Eucalyptus globulus Labill. provides insights into its genome evolution.</title>
        <authorList>
            <person name="Li X."/>
        </authorList>
    </citation>
    <scope>NUCLEOTIDE SEQUENCE [LARGE SCALE GENOMIC DNA]</scope>
    <source>
        <strain evidence="3">CL2024</strain>
        <tissue evidence="3">Fresh tender leaves</tissue>
    </source>
</reference>
<evidence type="ECO:0000256" key="1">
    <source>
        <dbReference type="ARBA" id="ARBA00006484"/>
    </source>
</evidence>
<dbReference type="Gene3D" id="3.40.50.720">
    <property type="entry name" value="NAD(P)-binding Rossmann-like Domain"/>
    <property type="match status" value="1"/>
</dbReference>
<dbReference type="PANTHER" id="PTHR43180">
    <property type="entry name" value="3-OXOACYL-(ACYL-CARRIER-PROTEIN) REDUCTASE (AFU_ORTHOLOGUE AFUA_6G11210)"/>
    <property type="match status" value="1"/>
</dbReference>
<comment type="similarity">
    <text evidence="1">Belongs to the short-chain dehydrogenases/reductases (SDR) family.</text>
</comment>
<dbReference type="PRINTS" id="PR00081">
    <property type="entry name" value="GDHRDH"/>
</dbReference>
<accession>A0ABD3JE98</accession>
<keyword evidence="4" id="KW-1185">Reference proteome</keyword>
<proteinExistence type="inferred from homology"/>
<dbReference type="NCBIfam" id="NF005559">
    <property type="entry name" value="PRK07231.1"/>
    <property type="match status" value="1"/>
</dbReference>
<dbReference type="InterPro" id="IPR020904">
    <property type="entry name" value="Sc_DH/Rdtase_CS"/>
</dbReference>
<dbReference type="InterPro" id="IPR036291">
    <property type="entry name" value="NAD(P)-bd_dom_sf"/>
</dbReference>
<gene>
    <name evidence="3" type="ORF">ACJRO7_030541</name>
</gene>
<dbReference type="PROSITE" id="PS00061">
    <property type="entry name" value="ADH_SHORT"/>
    <property type="match status" value="1"/>
</dbReference>
<sequence length="270" mass="28423">MAARTLLSLAARRLEGKVAVITGGACGIGESTARLFSKHGAKVIIADINDDLGKSVCKNLGPETASFVHCDVSSEPDVENAVATAVDKHGKLDIMVNNAAIGDPTKLNILDNDKADFEKVISVNLTGVFLGTKHAARAMIPSQRGSIINVGSVSSSVGGVASHAYASSKHAIVGLSRNAAAELGRYGIRVNCLSPYFIRTPLTEEMFKLDENPEFRVYSNLDGVTLQEEDVAEAALFLGSDESKYISGHNLAVDGGFTTINPAFGVFARA</sequence>